<evidence type="ECO:0000256" key="2">
    <source>
        <dbReference type="ARBA" id="ARBA00023242"/>
    </source>
</evidence>
<dbReference type="GO" id="GO:0006281">
    <property type="term" value="P:DNA repair"/>
    <property type="evidence" value="ECO:0007669"/>
    <property type="project" value="InterPro"/>
</dbReference>
<dbReference type="AlphaFoldDB" id="A0AAD8SSV3"/>
<evidence type="ECO:0000256" key="1">
    <source>
        <dbReference type="ARBA" id="ARBA00004123"/>
    </source>
</evidence>
<organism evidence="4 5">
    <name type="scientific">Lolium multiflorum</name>
    <name type="common">Italian ryegrass</name>
    <name type="synonym">Lolium perenne subsp. multiflorum</name>
    <dbReference type="NCBI Taxonomy" id="4521"/>
    <lineage>
        <taxon>Eukaryota</taxon>
        <taxon>Viridiplantae</taxon>
        <taxon>Streptophyta</taxon>
        <taxon>Embryophyta</taxon>
        <taxon>Tracheophyta</taxon>
        <taxon>Spermatophyta</taxon>
        <taxon>Magnoliopsida</taxon>
        <taxon>Liliopsida</taxon>
        <taxon>Poales</taxon>
        <taxon>Poaceae</taxon>
        <taxon>BOP clade</taxon>
        <taxon>Pooideae</taxon>
        <taxon>Poodae</taxon>
        <taxon>Poeae</taxon>
        <taxon>Poeae Chloroplast Group 2 (Poeae type)</taxon>
        <taxon>Loliodinae</taxon>
        <taxon>Loliinae</taxon>
        <taxon>Lolium</taxon>
    </lineage>
</organism>
<feature type="compositionally biased region" description="Basic and acidic residues" evidence="3">
    <location>
        <begin position="777"/>
        <end position="788"/>
    </location>
</feature>
<evidence type="ECO:0000313" key="5">
    <source>
        <dbReference type="Proteomes" id="UP001231189"/>
    </source>
</evidence>
<reference evidence="4" key="1">
    <citation type="submission" date="2023-07" db="EMBL/GenBank/DDBJ databases">
        <title>A chromosome-level genome assembly of Lolium multiflorum.</title>
        <authorList>
            <person name="Chen Y."/>
            <person name="Copetti D."/>
            <person name="Kolliker R."/>
            <person name="Studer B."/>
        </authorList>
    </citation>
    <scope>NUCLEOTIDE SEQUENCE</scope>
    <source>
        <strain evidence="4">02402/16</strain>
        <tissue evidence="4">Leaf</tissue>
    </source>
</reference>
<dbReference type="Proteomes" id="UP001231189">
    <property type="component" value="Unassembled WGS sequence"/>
</dbReference>
<dbReference type="InterPro" id="IPR045138">
    <property type="entry name" value="MeCP2/MBD4"/>
</dbReference>
<dbReference type="Gene3D" id="1.10.340.30">
    <property type="entry name" value="Hypothetical protein, domain 2"/>
    <property type="match status" value="1"/>
</dbReference>
<evidence type="ECO:0000256" key="3">
    <source>
        <dbReference type="SAM" id="MobiDB-lite"/>
    </source>
</evidence>
<feature type="region of interest" description="Disordered" evidence="3">
    <location>
        <begin position="749"/>
        <end position="802"/>
    </location>
</feature>
<dbReference type="InterPro" id="IPR011257">
    <property type="entry name" value="DNA_glycosylase"/>
</dbReference>
<keyword evidence="2" id="KW-0539">Nucleus</keyword>
<proteinExistence type="predicted"/>
<evidence type="ECO:0008006" key="6">
    <source>
        <dbReference type="Google" id="ProtNLM"/>
    </source>
</evidence>
<dbReference type="GO" id="GO:0003677">
    <property type="term" value="F:DNA binding"/>
    <property type="evidence" value="ECO:0007669"/>
    <property type="project" value="InterPro"/>
</dbReference>
<gene>
    <name evidence="4" type="ORF">QYE76_051850</name>
</gene>
<dbReference type="EMBL" id="JAUUTY010000003">
    <property type="protein sequence ID" value="KAK1663691.1"/>
    <property type="molecule type" value="Genomic_DNA"/>
</dbReference>
<feature type="region of interest" description="Disordered" evidence="3">
    <location>
        <begin position="366"/>
        <end position="388"/>
    </location>
</feature>
<dbReference type="GO" id="GO:0003824">
    <property type="term" value="F:catalytic activity"/>
    <property type="evidence" value="ECO:0007669"/>
    <property type="project" value="InterPro"/>
</dbReference>
<feature type="region of interest" description="Disordered" evidence="3">
    <location>
        <begin position="456"/>
        <end position="515"/>
    </location>
</feature>
<dbReference type="SUPFAM" id="SSF48150">
    <property type="entry name" value="DNA-glycosylase"/>
    <property type="match status" value="1"/>
</dbReference>
<dbReference type="GO" id="GO:0005634">
    <property type="term" value="C:nucleus"/>
    <property type="evidence" value="ECO:0007669"/>
    <property type="project" value="UniProtKB-SubCell"/>
</dbReference>
<feature type="region of interest" description="Disordered" evidence="3">
    <location>
        <begin position="214"/>
        <end position="274"/>
    </location>
</feature>
<feature type="compositionally biased region" description="Basic and acidic residues" evidence="3">
    <location>
        <begin position="652"/>
        <end position="662"/>
    </location>
</feature>
<feature type="compositionally biased region" description="Basic and acidic residues" evidence="3">
    <location>
        <begin position="90"/>
        <end position="103"/>
    </location>
</feature>
<feature type="compositionally biased region" description="Low complexity" evidence="3">
    <location>
        <begin position="123"/>
        <end position="133"/>
    </location>
</feature>
<accession>A0AAD8SSV3</accession>
<feature type="compositionally biased region" description="Basic residues" evidence="3">
    <location>
        <begin position="217"/>
        <end position="227"/>
    </location>
</feature>
<feature type="region of interest" description="Disordered" evidence="3">
    <location>
        <begin position="575"/>
        <end position="674"/>
    </location>
</feature>
<feature type="compositionally biased region" description="Polar residues" evidence="3">
    <location>
        <begin position="637"/>
        <end position="647"/>
    </location>
</feature>
<evidence type="ECO:0000313" key="4">
    <source>
        <dbReference type="EMBL" id="KAK1663691.1"/>
    </source>
</evidence>
<name>A0AAD8SSV3_LOLMU</name>
<comment type="caution">
    <text evidence="4">The sequence shown here is derived from an EMBL/GenBank/DDBJ whole genome shotgun (WGS) entry which is preliminary data.</text>
</comment>
<sequence>MERGDTPNSGPPVPASVMAAAAMGESQCEATRQKRRKKKPKPDGAGFGVAPSQSPLPAATFLQIHTQSPAPGTPILEEAADVRKRKVRKDQKAAAEGDKHGEEPMLAATTTTKKKKKHRERSSSPSLSAAAAAKEPILQQGPEVNTKQKRNKEEGPSTAQFLQDPAQSRALGAQILEEAMTEAAMRKWKMDEEKRVAVLPFAQNQEQMEERVLAVTTKKKKRKRRERKSSPSLTAAATVEAPILQQEAKVTKKRLPLDPTQAQSQGRKAPRASKPLSAATFLEAPTQPLASRTPMLEETAVAVMSESKICKEQKVVALPLSQNTTLKEPVLAMTMMKKKKHKERKSSPSLTVATFAEAPILQQEAKVTKKRLPHDPTHAQSQGTKASHAAKPLSAATFLEAPTQLSASRTPMLEEAAVAVMSESKICKDQKVAALPLSENTTLEEPVLAATMMKKKKHKGHKSSPSLTDATAAEAPILQQEAKVTKKPKRRKEEWPSTYSPLQLDPGLTQSEGTKVSHASKPLPAATFFEDPAQYTAPRAPMLEKAAGVMSKRKICKEQRVAAVCLAQNTTLEEQRDDTMAVKEKKESNHMKHTLSSISASAASETTIWEQKVKVTKKQKQRKQQEPSGKSPLSLHPGQTHSAQSQGGKAPPEQEREADARKGSSIKKSNGKMPCVRVLSKRKLIKEASKRQPALPEGFVPFSDFVSNCTEQNPCSAFFDQFRYNPVRGDHKPPLPRTPDHLARLLPRANETSKASKTNNSVVCKSKKKDSGPGSQEKLHPQEKENPKKMGTTKQRQPPPLLTRAEKCSDIYRRVPLDQLVPPLCSPHNLLQEKYASDPWKVIVICMLLNLTQGKQVKNIIEGFFECYPDAHSAINADPEKMAGYLECLGLQHVKTTRIQKFSKEYVEKEWTYITELCGVGKYAADAYAIFCAGRAIEVAPKDHKLVDYWEYVCPLMQKSQNAQEAGVQEQELAVMS</sequence>
<feature type="compositionally biased region" description="Polar residues" evidence="3">
    <location>
        <begin position="750"/>
        <end position="763"/>
    </location>
</feature>
<comment type="subcellular location">
    <subcellularLocation>
        <location evidence="1">Nucleus</location>
    </subcellularLocation>
</comment>
<keyword evidence="5" id="KW-1185">Reference proteome</keyword>
<feature type="region of interest" description="Disordered" evidence="3">
    <location>
        <begin position="21"/>
        <end position="166"/>
    </location>
</feature>
<protein>
    <recommendedName>
        <fullName evidence="6">HhH-GPD domain-containing protein</fullName>
    </recommendedName>
</protein>
<dbReference type="PANTHER" id="PTHR15074">
    <property type="entry name" value="METHYL-CPG-BINDING PROTEIN"/>
    <property type="match status" value="1"/>
</dbReference>
<dbReference type="PANTHER" id="PTHR15074:SF0">
    <property type="entry name" value="METHYL-CPG-BINDING DOMAIN PROTEIN 4-LIKE PROTEIN"/>
    <property type="match status" value="1"/>
</dbReference>
<feature type="compositionally biased region" description="Basic and acidic residues" evidence="3">
    <location>
        <begin position="575"/>
        <end position="590"/>
    </location>
</feature>